<evidence type="ECO:0000313" key="1">
    <source>
        <dbReference type="EMBL" id="KAF0749746.1"/>
    </source>
</evidence>
<dbReference type="Proteomes" id="UP000478052">
    <property type="component" value="Unassembled WGS sequence"/>
</dbReference>
<sequence>MNQKLLSDHIVLTDSERSNEYIDFTMLCTLGVVFDSKIYLVGALGMSFFEFPNNFQKHQEKPKKN</sequence>
<protein>
    <submittedName>
        <fullName evidence="1">Uncharacterized protein</fullName>
    </submittedName>
</protein>
<organism evidence="1 2">
    <name type="scientific">Aphis craccivora</name>
    <name type="common">Cowpea aphid</name>
    <dbReference type="NCBI Taxonomy" id="307492"/>
    <lineage>
        <taxon>Eukaryota</taxon>
        <taxon>Metazoa</taxon>
        <taxon>Ecdysozoa</taxon>
        <taxon>Arthropoda</taxon>
        <taxon>Hexapoda</taxon>
        <taxon>Insecta</taxon>
        <taxon>Pterygota</taxon>
        <taxon>Neoptera</taxon>
        <taxon>Paraneoptera</taxon>
        <taxon>Hemiptera</taxon>
        <taxon>Sternorrhyncha</taxon>
        <taxon>Aphidomorpha</taxon>
        <taxon>Aphidoidea</taxon>
        <taxon>Aphididae</taxon>
        <taxon>Aphidini</taxon>
        <taxon>Aphis</taxon>
        <taxon>Aphis</taxon>
    </lineage>
</organism>
<evidence type="ECO:0000313" key="2">
    <source>
        <dbReference type="Proteomes" id="UP000478052"/>
    </source>
</evidence>
<dbReference type="EMBL" id="VUJU01005988">
    <property type="protein sequence ID" value="KAF0749746.1"/>
    <property type="molecule type" value="Genomic_DNA"/>
</dbReference>
<reference evidence="1 2" key="1">
    <citation type="submission" date="2019-08" db="EMBL/GenBank/DDBJ databases">
        <title>Whole genome of Aphis craccivora.</title>
        <authorList>
            <person name="Voronova N.V."/>
            <person name="Shulinski R.S."/>
            <person name="Bandarenka Y.V."/>
            <person name="Zhorov D.G."/>
            <person name="Warner D."/>
        </authorList>
    </citation>
    <scope>NUCLEOTIDE SEQUENCE [LARGE SCALE GENOMIC DNA]</scope>
    <source>
        <strain evidence="1">180601</strain>
        <tissue evidence="1">Whole Body</tissue>
    </source>
</reference>
<dbReference type="AlphaFoldDB" id="A0A6G0Y689"/>
<accession>A0A6G0Y689</accession>
<comment type="caution">
    <text evidence="1">The sequence shown here is derived from an EMBL/GenBank/DDBJ whole genome shotgun (WGS) entry which is preliminary data.</text>
</comment>
<keyword evidence="2" id="KW-1185">Reference proteome</keyword>
<gene>
    <name evidence="1" type="ORF">FWK35_00025496</name>
</gene>
<name>A0A6G0Y689_APHCR</name>
<proteinExistence type="predicted"/>